<dbReference type="AlphaFoldDB" id="A0A1V6T3S0"/>
<comment type="caution">
    <text evidence="1">The sequence shown here is derived from an EMBL/GenBank/DDBJ whole genome shotgun (WGS) entry which is preliminary data.</text>
</comment>
<organism evidence="1 2">
    <name type="scientific">Penicillium steckii</name>
    <dbReference type="NCBI Taxonomy" id="303698"/>
    <lineage>
        <taxon>Eukaryota</taxon>
        <taxon>Fungi</taxon>
        <taxon>Dikarya</taxon>
        <taxon>Ascomycota</taxon>
        <taxon>Pezizomycotina</taxon>
        <taxon>Eurotiomycetes</taxon>
        <taxon>Eurotiomycetidae</taxon>
        <taxon>Eurotiales</taxon>
        <taxon>Aspergillaceae</taxon>
        <taxon>Penicillium</taxon>
    </lineage>
</organism>
<sequence>MSNGRCFENEGVRSYINDLRGGREVLVDHIYCRILQMLFPWEDRFLHEREEYPAPDSQRRSDVTLSAIINGRRKKLLVIETKREFRTSTTEPTEKAWLAAQWQLIQFCELVYREQGPLPGNLPLFVAVAIGSHIKFAEFRLLRVASASRTERESQVQELTASFDLTTPEGQERIQSKLEAIKNMIAPVLDSLRPLRVLRYLYYTDYSTPVKQSLYCETFGIYY</sequence>
<dbReference type="OrthoDB" id="10384346at2759"/>
<dbReference type="Proteomes" id="UP000191285">
    <property type="component" value="Unassembled WGS sequence"/>
</dbReference>
<keyword evidence="2" id="KW-1185">Reference proteome</keyword>
<reference evidence="2" key="1">
    <citation type="journal article" date="2017" name="Nat. Microbiol.">
        <title>Global analysis of biosynthetic gene clusters reveals vast potential of secondary metabolite production in Penicillium species.</title>
        <authorList>
            <person name="Nielsen J.C."/>
            <person name="Grijseels S."/>
            <person name="Prigent S."/>
            <person name="Ji B."/>
            <person name="Dainat J."/>
            <person name="Nielsen K.F."/>
            <person name="Frisvad J.C."/>
            <person name="Workman M."/>
            <person name="Nielsen J."/>
        </authorList>
    </citation>
    <scope>NUCLEOTIDE SEQUENCE [LARGE SCALE GENOMIC DNA]</scope>
    <source>
        <strain evidence="2">IBT 24891</strain>
    </source>
</reference>
<evidence type="ECO:0000313" key="1">
    <source>
        <dbReference type="EMBL" id="OQE20579.1"/>
    </source>
</evidence>
<proteinExistence type="predicted"/>
<protein>
    <submittedName>
        <fullName evidence="1">Uncharacterized protein</fullName>
    </submittedName>
</protein>
<evidence type="ECO:0000313" key="2">
    <source>
        <dbReference type="Proteomes" id="UP000191285"/>
    </source>
</evidence>
<gene>
    <name evidence="1" type="ORF">PENSTE_c013G10225</name>
</gene>
<accession>A0A1V6T3S0</accession>
<dbReference type="EMBL" id="MLKD01000013">
    <property type="protein sequence ID" value="OQE20579.1"/>
    <property type="molecule type" value="Genomic_DNA"/>
</dbReference>
<name>A0A1V6T3S0_9EURO</name>